<comment type="caution">
    <text evidence="2">The sequence shown here is derived from an EMBL/GenBank/DDBJ whole genome shotgun (WGS) entry which is preliminary data.</text>
</comment>
<accession>A0ABW4E9Q6</accession>
<organism evidence="2 3">
    <name type="scientific">Lacimonas salitolerans</name>
    <dbReference type="NCBI Taxonomy" id="1323750"/>
    <lineage>
        <taxon>Bacteria</taxon>
        <taxon>Pseudomonadati</taxon>
        <taxon>Pseudomonadota</taxon>
        <taxon>Alphaproteobacteria</taxon>
        <taxon>Rhodobacterales</taxon>
        <taxon>Paracoccaceae</taxon>
        <taxon>Lacimonas</taxon>
    </lineage>
</organism>
<evidence type="ECO:0008006" key="4">
    <source>
        <dbReference type="Google" id="ProtNLM"/>
    </source>
</evidence>
<feature type="chain" id="PRO_5047108783" description="Plastocyanin" evidence="1">
    <location>
        <begin position="22"/>
        <end position="129"/>
    </location>
</feature>
<sequence length="129" mass="13697">MLRKTAVTALALGLSIASAQAAEHEIAIVAEGFFPEITYVQPGDTVTFVNTDTAPRRVFGDKFTFASDPLQEADAFTMTVIADMPNAFFGRTGTEELDDEATAVDLADVNGEGQPMRGVLSFAPPPQAD</sequence>
<dbReference type="Gene3D" id="2.60.40.420">
    <property type="entry name" value="Cupredoxins - blue copper proteins"/>
    <property type="match status" value="1"/>
</dbReference>
<proteinExistence type="predicted"/>
<evidence type="ECO:0000313" key="2">
    <source>
        <dbReference type="EMBL" id="MFD1507867.1"/>
    </source>
</evidence>
<keyword evidence="3" id="KW-1185">Reference proteome</keyword>
<evidence type="ECO:0000313" key="3">
    <source>
        <dbReference type="Proteomes" id="UP001597186"/>
    </source>
</evidence>
<feature type="signal peptide" evidence="1">
    <location>
        <begin position="1"/>
        <end position="21"/>
    </location>
</feature>
<name>A0ABW4E9Q6_9RHOB</name>
<dbReference type="EMBL" id="JBHUDD010000001">
    <property type="protein sequence ID" value="MFD1507867.1"/>
    <property type="molecule type" value="Genomic_DNA"/>
</dbReference>
<gene>
    <name evidence="2" type="ORF">ACFTOW_00365</name>
</gene>
<evidence type="ECO:0000256" key="1">
    <source>
        <dbReference type="SAM" id="SignalP"/>
    </source>
</evidence>
<dbReference type="RefSeq" id="WP_379911917.1">
    <property type="nucleotide sequence ID" value="NZ_JBHUDD010000001.1"/>
</dbReference>
<reference evidence="3" key="1">
    <citation type="journal article" date="2019" name="Int. J. Syst. Evol. Microbiol.">
        <title>The Global Catalogue of Microorganisms (GCM) 10K type strain sequencing project: providing services to taxonomists for standard genome sequencing and annotation.</title>
        <authorList>
            <consortium name="The Broad Institute Genomics Platform"/>
            <consortium name="The Broad Institute Genome Sequencing Center for Infectious Disease"/>
            <person name="Wu L."/>
            <person name="Ma J."/>
        </authorList>
    </citation>
    <scope>NUCLEOTIDE SEQUENCE [LARGE SCALE GENOMIC DNA]</scope>
    <source>
        <strain evidence="3">CGMCC 1.12477</strain>
    </source>
</reference>
<protein>
    <recommendedName>
        <fullName evidence="4">Plastocyanin</fullName>
    </recommendedName>
</protein>
<dbReference type="Proteomes" id="UP001597186">
    <property type="component" value="Unassembled WGS sequence"/>
</dbReference>
<dbReference type="InterPro" id="IPR008972">
    <property type="entry name" value="Cupredoxin"/>
</dbReference>
<dbReference type="SUPFAM" id="SSF49503">
    <property type="entry name" value="Cupredoxins"/>
    <property type="match status" value="1"/>
</dbReference>
<keyword evidence="1" id="KW-0732">Signal</keyword>